<gene>
    <name evidence="1" type="ORF">NCTC11421_02396</name>
</gene>
<reference evidence="1" key="1">
    <citation type="submission" date="2018-06" db="EMBL/GenBank/DDBJ databases">
        <authorList>
            <consortium name="Pathogen Informatics"/>
            <person name="Doyle S."/>
        </authorList>
    </citation>
    <scope>NUCLEOTIDE SEQUENCE [LARGE SCALE GENOMIC DNA]</scope>
    <source>
        <strain evidence="1">NCTC11421</strain>
    </source>
</reference>
<sequence>MAFQKFARTVFAAQLQNVIAYRRLNQNGKVASDGDGQRNRTDVDVEDGFGFGADAQPVELLHILVVRLDQIDNELQDFLGRMEVSPKIWRILSIPKPRTSKNRAA</sequence>
<organism evidence="1">
    <name type="scientific">Neisseria gonorrhoeae</name>
    <dbReference type="NCBI Taxonomy" id="485"/>
    <lineage>
        <taxon>Bacteria</taxon>
        <taxon>Pseudomonadati</taxon>
        <taxon>Pseudomonadota</taxon>
        <taxon>Betaproteobacteria</taxon>
        <taxon>Neisseriales</taxon>
        <taxon>Neisseriaceae</taxon>
        <taxon>Neisseria</taxon>
    </lineage>
</organism>
<evidence type="ECO:0000313" key="1">
    <source>
        <dbReference type="EMBL" id="SUA24397.1"/>
    </source>
</evidence>
<name>A0A378VYU4_NEIGO</name>
<accession>A0A378VYU4</accession>
<dbReference type="EMBL" id="UGRI01000001">
    <property type="protein sequence ID" value="SUA24397.1"/>
    <property type="molecule type" value="Genomic_DNA"/>
</dbReference>
<dbReference type="AlphaFoldDB" id="A0A378VYU4"/>
<protein>
    <submittedName>
        <fullName evidence="1">Uncharacterized protein</fullName>
    </submittedName>
</protein>
<proteinExistence type="predicted"/>